<dbReference type="InterPro" id="IPR013783">
    <property type="entry name" value="Ig-like_fold"/>
</dbReference>
<keyword evidence="7" id="KW-0524">Neurogenesis</keyword>
<keyword evidence="4" id="KW-0812">Transmembrane</keyword>
<keyword evidence="5" id="KW-0732">Signal</keyword>
<name>A0AA36GGX5_9BILA</name>
<dbReference type="Pfam" id="PF08337">
    <property type="entry name" value="Plexin_cytopl"/>
    <property type="match status" value="1"/>
</dbReference>
<dbReference type="EMBL" id="CATQJA010002710">
    <property type="protein sequence ID" value="CAJ0587840.1"/>
    <property type="molecule type" value="Genomic_DNA"/>
</dbReference>
<keyword evidence="8" id="KW-1133">Transmembrane helix</keyword>
<comment type="subcellular location">
    <subcellularLocation>
        <location evidence="1">Cell membrane</location>
        <topology evidence="1">Single-pass type I membrane protein</topology>
    </subcellularLocation>
</comment>
<dbReference type="GO" id="GO:0030334">
    <property type="term" value="P:regulation of cell migration"/>
    <property type="evidence" value="ECO:0007669"/>
    <property type="project" value="TreeGrafter"/>
</dbReference>
<keyword evidence="3" id="KW-1003">Cell membrane</keyword>
<protein>
    <recommendedName>
        <fullName evidence="14">Sema domain-containing protein</fullName>
    </recommendedName>
</protein>
<evidence type="ECO:0000256" key="7">
    <source>
        <dbReference type="ARBA" id="ARBA00022902"/>
    </source>
</evidence>
<dbReference type="CDD" id="cd12790">
    <property type="entry name" value="RasGAP_plexin_A"/>
    <property type="match status" value="1"/>
</dbReference>
<dbReference type="Pfam" id="PF01833">
    <property type="entry name" value="TIG"/>
    <property type="match status" value="2"/>
</dbReference>
<dbReference type="SUPFAM" id="SSF101912">
    <property type="entry name" value="Sema domain"/>
    <property type="match status" value="1"/>
</dbReference>
<dbReference type="SMART" id="SM00429">
    <property type="entry name" value="IPT"/>
    <property type="match status" value="2"/>
</dbReference>
<reference evidence="15" key="1">
    <citation type="submission" date="2023-06" db="EMBL/GenBank/DDBJ databases">
        <authorList>
            <person name="Delattre M."/>
        </authorList>
    </citation>
    <scope>NUCLEOTIDE SEQUENCE</scope>
    <source>
        <strain evidence="15">AF72</strain>
    </source>
</reference>
<dbReference type="Pfam" id="PF01403">
    <property type="entry name" value="Sema"/>
    <property type="match status" value="1"/>
</dbReference>
<proteinExistence type="inferred from homology"/>
<dbReference type="GO" id="GO:0005886">
    <property type="term" value="C:plasma membrane"/>
    <property type="evidence" value="ECO:0007669"/>
    <property type="project" value="UniProtKB-SubCell"/>
</dbReference>
<evidence type="ECO:0000256" key="2">
    <source>
        <dbReference type="ARBA" id="ARBA00010297"/>
    </source>
</evidence>
<dbReference type="Gene3D" id="2.60.40.10">
    <property type="entry name" value="Immunoglobulins"/>
    <property type="match status" value="3"/>
</dbReference>
<keyword evidence="6" id="KW-0677">Repeat</keyword>
<evidence type="ECO:0000256" key="3">
    <source>
        <dbReference type="ARBA" id="ARBA00022475"/>
    </source>
</evidence>
<dbReference type="InterPro" id="IPR031148">
    <property type="entry name" value="Plexin"/>
</dbReference>
<dbReference type="InterPro" id="IPR036352">
    <property type="entry name" value="Semap_dom_sf"/>
</dbReference>
<evidence type="ECO:0000256" key="11">
    <source>
        <dbReference type="ARBA" id="ARBA00023180"/>
    </source>
</evidence>
<dbReference type="Proteomes" id="UP001177023">
    <property type="component" value="Unassembled WGS sequence"/>
</dbReference>
<comment type="caution">
    <text evidence="15">The sequence shown here is derived from an EMBL/GenBank/DDBJ whole genome shotgun (WGS) entry which is preliminary data.</text>
</comment>
<dbReference type="Gene3D" id="2.130.10.10">
    <property type="entry name" value="YVTN repeat-like/Quinoprotein amine dehydrogenase"/>
    <property type="match status" value="2"/>
</dbReference>
<dbReference type="InterPro" id="IPR014756">
    <property type="entry name" value="Ig_E-set"/>
</dbReference>
<keyword evidence="16" id="KW-1185">Reference proteome</keyword>
<evidence type="ECO:0000256" key="1">
    <source>
        <dbReference type="ARBA" id="ARBA00004251"/>
    </source>
</evidence>
<feature type="non-terminal residue" evidence="15">
    <location>
        <position position="1"/>
    </location>
</feature>
<evidence type="ECO:0000256" key="4">
    <source>
        <dbReference type="ARBA" id="ARBA00022692"/>
    </source>
</evidence>
<dbReference type="Gene3D" id="1.10.506.10">
    <property type="entry name" value="GTPase Activation - p120gap, domain 1"/>
    <property type="match status" value="2"/>
</dbReference>
<dbReference type="Pfam" id="PF24479">
    <property type="entry name" value="PSI_PlexinA-B"/>
    <property type="match status" value="1"/>
</dbReference>
<dbReference type="SUPFAM" id="SSF48350">
    <property type="entry name" value="GTPase activation domain, GAP"/>
    <property type="match status" value="1"/>
</dbReference>
<keyword evidence="11" id="KW-0325">Glycoprotein</keyword>
<dbReference type="InterPro" id="IPR016201">
    <property type="entry name" value="PSI"/>
</dbReference>
<dbReference type="GO" id="GO:0017154">
    <property type="term" value="F:semaphorin receptor activity"/>
    <property type="evidence" value="ECO:0007669"/>
    <property type="project" value="InterPro"/>
</dbReference>
<dbReference type="InterPro" id="IPR041362">
    <property type="entry name" value="TIG2_plexin"/>
</dbReference>
<dbReference type="GO" id="GO:0002116">
    <property type="term" value="C:semaphorin receptor complex"/>
    <property type="evidence" value="ECO:0007669"/>
    <property type="project" value="TreeGrafter"/>
</dbReference>
<dbReference type="PROSITE" id="PS51004">
    <property type="entry name" value="SEMA"/>
    <property type="match status" value="1"/>
</dbReference>
<evidence type="ECO:0000256" key="13">
    <source>
        <dbReference type="SAM" id="MobiDB-lite"/>
    </source>
</evidence>
<dbReference type="Pfam" id="PF01437">
    <property type="entry name" value="PSI"/>
    <property type="match status" value="2"/>
</dbReference>
<dbReference type="Pfam" id="PF18020">
    <property type="entry name" value="TIG_2"/>
    <property type="match status" value="1"/>
</dbReference>
<dbReference type="InterPro" id="IPR013548">
    <property type="entry name" value="Plexin_cytoplasmic_RasGAP_dom"/>
</dbReference>
<feature type="compositionally biased region" description="Polar residues" evidence="13">
    <location>
        <begin position="1143"/>
        <end position="1163"/>
    </location>
</feature>
<dbReference type="InterPro" id="IPR046800">
    <property type="entry name" value="Plexin_RBD"/>
</dbReference>
<dbReference type="Pfam" id="PF20170">
    <property type="entry name" value="Plexin_RBD"/>
    <property type="match status" value="1"/>
</dbReference>
<evidence type="ECO:0000313" key="15">
    <source>
        <dbReference type="EMBL" id="CAJ0587840.1"/>
    </source>
</evidence>
<gene>
    <name evidence="15" type="ORF">MSPICULIGERA_LOCUS25793</name>
</gene>
<evidence type="ECO:0000256" key="9">
    <source>
        <dbReference type="ARBA" id="ARBA00023136"/>
    </source>
</evidence>
<evidence type="ECO:0000256" key="6">
    <source>
        <dbReference type="ARBA" id="ARBA00022737"/>
    </source>
</evidence>
<dbReference type="PANTHER" id="PTHR22625">
    <property type="entry name" value="PLEXIN"/>
    <property type="match status" value="1"/>
</dbReference>
<keyword evidence="10" id="KW-1015">Disulfide bond</keyword>
<feature type="domain" description="Sema" evidence="14">
    <location>
        <begin position="1"/>
        <end position="380"/>
    </location>
</feature>
<evidence type="ECO:0000256" key="8">
    <source>
        <dbReference type="ARBA" id="ARBA00022989"/>
    </source>
</evidence>
<comment type="caution">
    <text evidence="12">Lacks conserved residue(s) required for the propagation of feature annotation.</text>
</comment>
<dbReference type="GO" id="GO:0007399">
    <property type="term" value="P:nervous system development"/>
    <property type="evidence" value="ECO:0007669"/>
    <property type="project" value="UniProtKB-KW"/>
</dbReference>
<dbReference type="InterPro" id="IPR001627">
    <property type="entry name" value="Semap_dom"/>
</dbReference>
<dbReference type="SMART" id="SM00423">
    <property type="entry name" value="PSI"/>
    <property type="match status" value="3"/>
</dbReference>
<dbReference type="Pfam" id="PF17960">
    <property type="entry name" value="TIG_plexin"/>
    <property type="match status" value="1"/>
</dbReference>
<comment type="similarity">
    <text evidence="2">Belongs to the plexin family.</text>
</comment>
<dbReference type="FunFam" id="1.10.506.10:FF:000033">
    <property type="entry name" value="PLeXin"/>
    <property type="match status" value="1"/>
</dbReference>
<evidence type="ECO:0000256" key="12">
    <source>
        <dbReference type="PROSITE-ProRule" id="PRU00352"/>
    </source>
</evidence>
<dbReference type="PANTHER" id="PTHR22625:SF70">
    <property type="entry name" value="PLEXIN A, ISOFORM A"/>
    <property type="match status" value="1"/>
</dbReference>
<dbReference type="InterPro" id="IPR041019">
    <property type="entry name" value="TIG1_plexin"/>
</dbReference>
<evidence type="ECO:0000259" key="14">
    <source>
        <dbReference type="PROSITE" id="PS51004"/>
    </source>
</evidence>
<dbReference type="InterPro" id="IPR002165">
    <property type="entry name" value="Plexin_repeat"/>
</dbReference>
<dbReference type="SUPFAM" id="SSF103575">
    <property type="entry name" value="Plexin repeat"/>
    <property type="match status" value="1"/>
</dbReference>
<dbReference type="CDD" id="cd11236">
    <property type="entry name" value="Sema_plexin_like"/>
    <property type="match status" value="1"/>
</dbReference>
<feature type="region of interest" description="Disordered" evidence="13">
    <location>
        <begin position="1143"/>
        <end position="1164"/>
    </location>
</feature>
<keyword evidence="9" id="KW-0472">Membrane</keyword>
<dbReference type="InterPro" id="IPR015943">
    <property type="entry name" value="WD40/YVTN_repeat-like_dom_sf"/>
</dbReference>
<evidence type="ECO:0000313" key="16">
    <source>
        <dbReference type="Proteomes" id="UP001177023"/>
    </source>
</evidence>
<sequence length="1436" mass="160608">MVIDPATSRLYVGGVNHLYDLTSETLSVRIHAQTGPEDDAEECRGGKNDECKVPKRPYNSYTKAMAVYDKSSKLIECTSLFQGRCRLRNLHNISETPVVSETPVIANDEPSSAVVFVGGGPVEDRHVLYVASTFVQNDKATTKLYEGHIESKLVRVCKGDPNYNSYTEVSLTCKNKNMDYNLLTDVYLSKAGYDLAKELDIRENDAVLYGVFQLGDPTSSKKEVPTAESALCIYSMRDVEEMFRENIMTCYQGAGNKGLEWLNIRQECVSTKLRWEQLKCGSDVNKLIGGAKAIESKPVLEMGGRFTAVAANTTHSTTIVFIGTDDGRILKTSIQYRNSTFVYEELHVSPNEPILQDMEFSETGKYVYVLTPRKVTRIPTSECGSLATSCSACVGRKDPYCGWCDVLNQCTDASECHRDIPKMKGWLDYQNDLCPTIDRVVPSQIQVTTSDYVNVTIQNVGEAKGKLRCQFRFTSPYDQVVDVEPPKHHGGSDGTIRCATPSLNRIPSIPANQSYLVAALAITPEGRTAPIATTNFTFYDCGKYKSCSECTRSQFPCDWCLESNECVDGKLTEDKCRQQNFINGIARKGQSSRQGPNHCPYIKAPHGKMFVGVGEKRNVSVKVANLDPSVMHKFRCSFRIGQQLHEKQAALVDDDTIVCDEMRFNQPELKMISGTAPVDFQVNWSSPTSDVTHSFDNVNGTAVEVYRCEELASNCGLCLSLDPTKFDCGWCEKDAKCVRPRACRWRSPSDWLNSTQLCPHPMIISFDPKKGPAHGNTKIRVTGVNLGRSAADLRGAVLVANVPCTVQTADFISPSEFYCTTKNAPGVGYKGPMILKLQDSPIYSVVTTEQFSYVEPKILGVDPVEGPTSGGTDLVLTGENLDSGSEMAIKIGGSACKMDNIEMKVATECKEAFAELQTSLNAYSAELPLGSSMVPFLEYKEYAARVLFPNLHKHPVLRELEVDSTRAAAVENSLREFHKLILNKTFLTTWVRVMESNKYFLGKDRVYVGSLLMVVLQEKMPYCTEILKHLLKELIERTVEKKVLDCDTVTQVKEKCLEAKFRAIPYSERPKADDLDLEWRTGLNGRLLLQDVDSTSRVEPSGWKKMNTLLHYQVPNNAVMGLMARQNSLYNLSLLSERSEKSTMSIKNSPTLSRPFGTSSSSYSREHDTHNKLYHLVKTPEHGPNDSNEKMVSEIYLTRLLMMKGTLQKFINDLLEAIFSTGGNAGGLPYCIKYMFDFMDDQAQENGITDPEVVHAWKSNALPLRFWVNLIKNPHFLFDIPKPTKVEGCLSVVAQTLMDACSTQDHQLTKDSPSSKLLFAKDIYQYRDLVDTYYTDIQRMGPIPDAEMQDILAEESRQHKGQFHVFSALNELYKYLDQYRDGLIEALEHSEAAQAARLPARLQDMLAMMESQHVPDYDGSTLGHQYNSASRLMGRH</sequence>
<dbReference type="SMART" id="SM00630">
    <property type="entry name" value="Sema"/>
    <property type="match status" value="1"/>
</dbReference>
<evidence type="ECO:0000256" key="10">
    <source>
        <dbReference type="ARBA" id="ARBA00023157"/>
    </source>
</evidence>
<dbReference type="SUPFAM" id="SSF81296">
    <property type="entry name" value="E set domains"/>
    <property type="match status" value="2"/>
</dbReference>
<accession>A0AA36GGX5</accession>
<evidence type="ECO:0000256" key="5">
    <source>
        <dbReference type="ARBA" id="ARBA00022729"/>
    </source>
</evidence>
<organism evidence="15 16">
    <name type="scientific">Mesorhabditis spiculigera</name>
    <dbReference type="NCBI Taxonomy" id="96644"/>
    <lineage>
        <taxon>Eukaryota</taxon>
        <taxon>Metazoa</taxon>
        <taxon>Ecdysozoa</taxon>
        <taxon>Nematoda</taxon>
        <taxon>Chromadorea</taxon>
        <taxon>Rhabditida</taxon>
        <taxon>Rhabditina</taxon>
        <taxon>Rhabditomorpha</taxon>
        <taxon>Rhabditoidea</taxon>
        <taxon>Rhabditidae</taxon>
        <taxon>Mesorhabditinae</taxon>
        <taxon>Mesorhabditis</taxon>
    </lineage>
</organism>
<dbReference type="InterPro" id="IPR008936">
    <property type="entry name" value="Rho_GTPase_activation_prot"/>
</dbReference>
<dbReference type="InterPro" id="IPR002909">
    <property type="entry name" value="IPT_dom"/>
</dbReference>